<keyword evidence="4" id="KW-1185">Reference proteome</keyword>
<dbReference type="OrthoDB" id="3267444at2"/>
<evidence type="ECO:0000256" key="1">
    <source>
        <dbReference type="SAM" id="Phobius"/>
    </source>
</evidence>
<sequence>MEQYNDEREARKQYIRHRQRVVFSVVGAIMAVALVVSMLFYFHVFGLGRVGTPVQAPNYGVTAPCSAKGEDGTPATTVDNPSITIRVLNGTSFSGFAQAVAKGLENRGFTVQGYDTLRDNNNAGEGFVTTVERTTIYFGRNAINQAYTLNDNFTDAIMVMDDREDALIDVVLGATFKNLKDTDEVLAPGSPIEDIEGCQPADQMTDLPAALAH</sequence>
<evidence type="ECO:0000313" key="3">
    <source>
        <dbReference type="EMBL" id="KFI60204.1"/>
    </source>
</evidence>
<protein>
    <recommendedName>
        <fullName evidence="2">LytR/CpsA/Psr regulator C-terminal domain-containing protein</fullName>
    </recommendedName>
</protein>
<dbReference type="AlphaFoldDB" id="A0A087AN54"/>
<accession>A0A087AN54</accession>
<keyword evidence="1" id="KW-0812">Transmembrane</keyword>
<feature type="transmembrane region" description="Helical" evidence="1">
    <location>
        <begin position="21"/>
        <end position="42"/>
    </location>
</feature>
<reference evidence="3 4" key="1">
    <citation type="submission" date="2014-03" db="EMBL/GenBank/DDBJ databases">
        <title>Genomics of Bifidobacteria.</title>
        <authorList>
            <person name="Ventura M."/>
            <person name="Milani C."/>
            <person name="Lugli G.A."/>
        </authorList>
    </citation>
    <scope>NUCLEOTIDE SEQUENCE [LARGE SCALE GENOMIC DNA]</scope>
    <source>
        <strain evidence="3 4">LMG 11586</strain>
    </source>
</reference>
<comment type="caution">
    <text evidence="3">The sequence shown here is derived from an EMBL/GenBank/DDBJ whole genome shotgun (WGS) entry which is preliminary data.</text>
</comment>
<keyword evidence="1" id="KW-1133">Transmembrane helix</keyword>
<dbReference type="InterPro" id="IPR027381">
    <property type="entry name" value="LytR/CpsA/Psr_C"/>
</dbReference>
<evidence type="ECO:0000259" key="2">
    <source>
        <dbReference type="Pfam" id="PF13399"/>
    </source>
</evidence>
<organism evidence="3 4">
    <name type="scientific">Bifidobacterium pullorum subsp. gallinarum</name>
    <dbReference type="NCBI Taxonomy" id="78344"/>
    <lineage>
        <taxon>Bacteria</taxon>
        <taxon>Bacillati</taxon>
        <taxon>Actinomycetota</taxon>
        <taxon>Actinomycetes</taxon>
        <taxon>Bifidobacteriales</taxon>
        <taxon>Bifidobacteriaceae</taxon>
        <taxon>Bifidobacterium</taxon>
    </lineage>
</organism>
<gene>
    <name evidence="3" type="ORF">BIGA_1707</name>
</gene>
<evidence type="ECO:0000313" key="4">
    <source>
        <dbReference type="Proteomes" id="UP000029046"/>
    </source>
</evidence>
<keyword evidence="1" id="KW-0472">Membrane</keyword>
<proteinExistence type="predicted"/>
<dbReference type="Gene3D" id="3.30.70.2390">
    <property type="match status" value="1"/>
</dbReference>
<feature type="domain" description="LytR/CpsA/Psr regulator C-terminal" evidence="2">
    <location>
        <begin position="82"/>
        <end position="176"/>
    </location>
</feature>
<dbReference type="EMBL" id="JGYX01000006">
    <property type="protein sequence ID" value="KFI60204.1"/>
    <property type="molecule type" value="Genomic_DNA"/>
</dbReference>
<name>A0A087AN54_9BIFI</name>
<dbReference type="eggNOG" id="ENOG5032WRF">
    <property type="taxonomic scope" value="Bacteria"/>
</dbReference>
<dbReference type="RefSeq" id="WP_033507661.1">
    <property type="nucleotide sequence ID" value="NZ_JGYX01000006.1"/>
</dbReference>
<dbReference type="Proteomes" id="UP000029046">
    <property type="component" value="Unassembled WGS sequence"/>
</dbReference>
<dbReference type="Pfam" id="PF13399">
    <property type="entry name" value="LytR_C"/>
    <property type="match status" value="1"/>
</dbReference>